<name>F0X2Z0_9STRA</name>
<reference evidence="1" key="2">
    <citation type="submission" date="2011-02" db="EMBL/GenBank/DDBJ databases">
        <authorList>
            <person name="MacLean D."/>
        </authorList>
    </citation>
    <scope>NUCLEOTIDE SEQUENCE</scope>
</reference>
<reference evidence="1" key="1">
    <citation type="journal article" date="2011" name="PLoS Biol.">
        <title>Gene gain and loss during evolution of obligate parasitism in the white rust pathogen of Arabidopsis thaliana.</title>
        <authorList>
            <person name="Kemen E."/>
            <person name="Gardiner A."/>
            <person name="Schultz-Larsen T."/>
            <person name="Kemen A.C."/>
            <person name="Balmuth A.L."/>
            <person name="Robert-Seilaniantz A."/>
            <person name="Bailey K."/>
            <person name="Holub E."/>
            <person name="Studholme D.J."/>
            <person name="Maclean D."/>
            <person name="Jones J.D."/>
        </authorList>
    </citation>
    <scope>NUCLEOTIDE SEQUENCE</scope>
</reference>
<evidence type="ECO:0000313" key="1">
    <source>
        <dbReference type="EMBL" id="CCA28375.1"/>
    </source>
</evidence>
<dbReference type="CDD" id="cd09272">
    <property type="entry name" value="RNase_HI_RT_Ty1"/>
    <property type="match status" value="1"/>
</dbReference>
<gene>
    <name evidence="1" type="primary">AlNc14C2864G13288</name>
    <name evidence="1" type="ORF">ALNC14_145190</name>
</gene>
<organism evidence="1">
    <name type="scientific">Albugo laibachii Nc14</name>
    <dbReference type="NCBI Taxonomy" id="890382"/>
    <lineage>
        <taxon>Eukaryota</taxon>
        <taxon>Sar</taxon>
        <taxon>Stramenopiles</taxon>
        <taxon>Oomycota</taxon>
        <taxon>Peronosporomycetes</taxon>
        <taxon>Albuginales</taxon>
        <taxon>Albuginaceae</taxon>
        <taxon>Albugo</taxon>
    </lineage>
</organism>
<dbReference type="AlphaFoldDB" id="F0X2Z0"/>
<accession>F0X2Z0</accession>
<proteinExistence type="predicted"/>
<dbReference type="EMBL" id="FR825826">
    <property type="protein sequence ID" value="CCA28375.1"/>
    <property type="molecule type" value="Genomic_DNA"/>
</dbReference>
<sequence length="108" mass="12267">MTIKIDAPVIAYEDNQSAIAIATNEVHHSRAKYIDIRYHHFIQDQIKAKVIQLEYIETQLQFADFLTKAISTKKFQVLVTKSNIKDLSSRDSVEVAVPSSVYVEDGVQ</sequence>
<protein>
    <submittedName>
        <fullName evidence="1">Putative polyprotein</fullName>
    </submittedName>
</protein>
<dbReference type="HOGENOM" id="CLU_001650_6_4_1"/>